<organism evidence="1 2">
    <name type="scientific">Methylorubrum populi</name>
    <dbReference type="NCBI Taxonomy" id="223967"/>
    <lineage>
        <taxon>Bacteria</taxon>
        <taxon>Pseudomonadati</taxon>
        <taxon>Pseudomonadota</taxon>
        <taxon>Alphaproteobacteria</taxon>
        <taxon>Hyphomicrobiales</taxon>
        <taxon>Methylobacteriaceae</taxon>
        <taxon>Methylorubrum</taxon>
    </lineage>
</organism>
<reference evidence="1 2" key="1">
    <citation type="journal article" date="2016" name="Genome Announc.">
        <title>Complete Genome Sequence of Methylobacterium populi P-1M, Isolated from Pink-Pigmented Household Biofilm.</title>
        <authorList>
            <person name="Morohoshi T."/>
            <person name="Ikeda T."/>
        </authorList>
    </citation>
    <scope>NUCLEOTIDE SEQUENCE [LARGE SCALE GENOMIC DNA]</scope>
    <source>
        <strain evidence="1 2">P-1M</strain>
    </source>
</reference>
<name>A0A160PLU9_9HYPH</name>
<gene>
    <name evidence="1" type="ORF">MPPM_4736</name>
</gene>
<dbReference type="AlphaFoldDB" id="A0A160PLU9"/>
<protein>
    <submittedName>
        <fullName evidence="1">Uncharacterized protein</fullName>
    </submittedName>
</protein>
<evidence type="ECO:0000313" key="1">
    <source>
        <dbReference type="EMBL" id="BAU93341.1"/>
    </source>
</evidence>
<proteinExistence type="predicted"/>
<dbReference type="RefSeq" id="WP_157914241.1">
    <property type="nucleotide sequence ID" value="NZ_AP014809.1"/>
</dbReference>
<dbReference type="Proteomes" id="UP000218288">
    <property type="component" value="Chromosome"/>
</dbReference>
<evidence type="ECO:0000313" key="2">
    <source>
        <dbReference type="Proteomes" id="UP000218288"/>
    </source>
</evidence>
<sequence>MDAREIANRIALLLNPMPDMSGQQINRFHGERRRRIEDLAAEIAAIEKDWLIRPR</sequence>
<dbReference type="EMBL" id="AP014809">
    <property type="protein sequence ID" value="BAU93341.1"/>
    <property type="molecule type" value="Genomic_DNA"/>
</dbReference>
<accession>A0A160PLU9</accession>